<protein>
    <submittedName>
        <fullName evidence="1">Uncharacterized protein</fullName>
    </submittedName>
</protein>
<keyword evidence="2" id="KW-1185">Reference proteome</keyword>
<organism evidence="1 2">
    <name type="scientific">Hygrophoropsis aurantiaca</name>
    <dbReference type="NCBI Taxonomy" id="72124"/>
    <lineage>
        <taxon>Eukaryota</taxon>
        <taxon>Fungi</taxon>
        <taxon>Dikarya</taxon>
        <taxon>Basidiomycota</taxon>
        <taxon>Agaricomycotina</taxon>
        <taxon>Agaricomycetes</taxon>
        <taxon>Agaricomycetidae</taxon>
        <taxon>Boletales</taxon>
        <taxon>Coniophorineae</taxon>
        <taxon>Hygrophoropsidaceae</taxon>
        <taxon>Hygrophoropsis</taxon>
    </lineage>
</organism>
<reference evidence="1" key="1">
    <citation type="journal article" date="2021" name="New Phytol.">
        <title>Evolutionary innovations through gain and loss of genes in the ectomycorrhizal Boletales.</title>
        <authorList>
            <person name="Wu G."/>
            <person name="Miyauchi S."/>
            <person name="Morin E."/>
            <person name="Kuo A."/>
            <person name="Drula E."/>
            <person name="Varga T."/>
            <person name="Kohler A."/>
            <person name="Feng B."/>
            <person name="Cao Y."/>
            <person name="Lipzen A."/>
            <person name="Daum C."/>
            <person name="Hundley H."/>
            <person name="Pangilinan J."/>
            <person name="Johnson J."/>
            <person name="Barry K."/>
            <person name="LaButti K."/>
            <person name="Ng V."/>
            <person name="Ahrendt S."/>
            <person name="Min B."/>
            <person name="Choi I.G."/>
            <person name="Park H."/>
            <person name="Plett J.M."/>
            <person name="Magnuson J."/>
            <person name="Spatafora J.W."/>
            <person name="Nagy L.G."/>
            <person name="Henrissat B."/>
            <person name="Grigoriev I.V."/>
            <person name="Yang Z.L."/>
            <person name="Xu J."/>
            <person name="Martin F.M."/>
        </authorList>
    </citation>
    <scope>NUCLEOTIDE SEQUENCE</scope>
    <source>
        <strain evidence="1">ATCC 28755</strain>
    </source>
</reference>
<name>A0ACB8AGY6_9AGAM</name>
<sequence>MENIDLTKLQIGQDAPKSTSDPIDHRVLAQLCRAIHIVPEASLRIAMTQLILQDTSAAHTLLQLLGTDAKTQEKKLDQEKKAGQEKKADQEKKAEQEKKQARENALPEETCSLCKKKYDAKSQRVADECRYHPGQAVDVDIPLQPGEFIVGNDYYLNLYPEDYRWTCCGKDGAAEGCRTSTHMKATRRAI</sequence>
<dbReference type="Proteomes" id="UP000790377">
    <property type="component" value="Unassembled WGS sequence"/>
</dbReference>
<proteinExistence type="predicted"/>
<accession>A0ACB8AGY6</accession>
<dbReference type="EMBL" id="MU267643">
    <property type="protein sequence ID" value="KAH7912801.1"/>
    <property type="molecule type" value="Genomic_DNA"/>
</dbReference>
<gene>
    <name evidence="1" type="ORF">BJ138DRAFT_1147440</name>
</gene>
<evidence type="ECO:0000313" key="2">
    <source>
        <dbReference type="Proteomes" id="UP000790377"/>
    </source>
</evidence>
<comment type="caution">
    <text evidence="1">The sequence shown here is derived from an EMBL/GenBank/DDBJ whole genome shotgun (WGS) entry which is preliminary data.</text>
</comment>
<evidence type="ECO:0000313" key="1">
    <source>
        <dbReference type="EMBL" id="KAH7912801.1"/>
    </source>
</evidence>